<dbReference type="EMBL" id="RCMG01000415">
    <property type="protein sequence ID" value="KAG2854644.1"/>
    <property type="molecule type" value="Genomic_DNA"/>
</dbReference>
<feature type="coiled-coil region" evidence="1">
    <location>
        <begin position="87"/>
        <end position="121"/>
    </location>
</feature>
<evidence type="ECO:0008006" key="6">
    <source>
        <dbReference type="Google" id="ProtNLM"/>
    </source>
</evidence>
<gene>
    <name evidence="4" type="ORF">PC110_g12292</name>
    <name evidence="2" type="ORF">PC113_g13111</name>
    <name evidence="3" type="ORF">PC129_g17872</name>
</gene>
<evidence type="ECO:0000313" key="5">
    <source>
        <dbReference type="Proteomes" id="UP000251314"/>
    </source>
</evidence>
<reference evidence="2" key="2">
    <citation type="submission" date="2018-10" db="EMBL/GenBank/DDBJ databases">
        <title>Effector identification in a new, highly contiguous assembly of the strawberry crown rot pathogen Phytophthora cactorum.</title>
        <authorList>
            <person name="Armitage A.D."/>
            <person name="Nellist C.F."/>
            <person name="Bates H."/>
            <person name="Vickerstaff R.J."/>
            <person name="Harrison R.J."/>
        </authorList>
    </citation>
    <scope>NUCLEOTIDE SEQUENCE</scope>
    <source>
        <strain evidence="2">15-7</strain>
        <strain evidence="3">P421</strain>
    </source>
</reference>
<dbReference type="AlphaFoldDB" id="A0A329S3R9"/>
<proteinExistence type="predicted"/>
<dbReference type="Proteomes" id="UP000251314">
    <property type="component" value="Unassembled WGS sequence"/>
</dbReference>
<organism evidence="4 5">
    <name type="scientific">Phytophthora cactorum</name>
    <dbReference type="NCBI Taxonomy" id="29920"/>
    <lineage>
        <taxon>Eukaryota</taxon>
        <taxon>Sar</taxon>
        <taxon>Stramenopiles</taxon>
        <taxon>Oomycota</taxon>
        <taxon>Peronosporomycetes</taxon>
        <taxon>Peronosporales</taxon>
        <taxon>Peronosporaceae</taxon>
        <taxon>Phytophthora</taxon>
    </lineage>
</organism>
<dbReference type="VEuPathDB" id="FungiDB:PC110_g12292"/>
<dbReference type="EMBL" id="MJFZ01000326">
    <property type="protein sequence ID" value="RAW31355.1"/>
    <property type="molecule type" value="Genomic_DNA"/>
</dbReference>
<dbReference type="OrthoDB" id="127326at2759"/>
<accession>A0A329S3R9</accession>
<name>A0A329S3R9_9STRA</name>
<sequence>MDSNSLFAPSSTLVSDQVIGVVVQRVAPLHGCVNHDCSFITPTRLPLVESLTDETRLNPMQTPEVCRKPKISASRRERCRINQARYRKRQRQHAEELDERIRQLEEEVEHLETQRHNAPTDRSVWVVAAEYFRHFRRGYRTPMNAVESPLTTPAARAQQHLQLQFLKATTVPDVTDGGAVGAEALLENWRCFSLYHDDVRFELKRLELVSEDSLLATTRTSVTITQNTLRHLYPHLVYGNINSSGSVLASKLLNQRLVMHGSVRFDWDNATSRVVRLESNVDMLTAMLKLLENLEDMAHVFDGALITLDGAIATEENRTRPKLRLCEV</sequence>
<reference evidence="4 5" key="1">
    <citation type="submission" date="2018-01" db="EMBL/GenBank/DDBJ databases">
        <title>Draft genome of the strawberry crown rot pathogen Phytophthora cactorum.</title>
        <authorList>
            <person name="Armitage A.D."/>
            <person name="Lysoe E."/>
            <person name="Nellist C.F."/>
            <person name="Harrison R.J."/>
            <person name="Brurberg M.B."/>
        </authorList>
    </citation>
    <scope>NUCLEOTIDE SEQUENCE [LARGE SCALE GENOMIC DNA]</scope>
    <source>
        <strain evidence="4 5">10300</strain>
    </source>
</reference>
<dbReference type="CDD" id="cd14686">
    <property type="entry name" value="bZIP"/>
    <property type="match status" value="1"/>
</dbReference>
<comment type="caution">
    <text evidence="4">The sequence shown here is derived from an EMBL/GenBank/DDBJ whole genome shotgun (WGS) entry which is preliminary data.</text>
</comment>
<evidence type="ECO:0000313" key="4">
    <source>
        <dbReference type="EMBL" id="RAW31355.1"/>
    </source>
</evidence>
<evidence type="ECO:0000313" key="2">
    <source>
        <dbReference type="EMBL" id="KAG2854644.1"/>
    </source>
</evidence>
<evidence type="ECO:0000256" key="1">
    <source>
        <dbReference type="SAM" id="Coils"/>
    </source>
</evidence>
<dbReference type="Proteomes" id="UP000735874">
    <property type="component" value="Unassembled WGS sequence"/>
</dbReference>
<evidence type="ECO:0000313" key="3">
    <source>
        <dbReference type="EMBL" id="KAG3211145.1"/>
    </source>
</evidence>
<dbReference type="Proteomes" id="UP000760860">
    <property type="component" value="Unassembled WGS sequence"/>
</dbReference>
<dbReference type="EMBL" id="RCMV01000993">
    <property type="protein sequence ID" value="KAG3211145.1"/>
    <property type="molecule type" value="Genomic_DNA"/>
</dbReference>
<keyword evidence="1" id="KW-0175">Coiled coil</keyword>
<protein>
    <recommendedName>
        <fullName evidence="6">BZIP domain-containing protein</fullName>
    </recommendedName>
</protein>
<keyword evidence="5" id="KW-1185">Reference proteome</keyword>